<feature type="transmembrane region" description="Helical" evidence="6">
    <location>
        <begin position="473"/>
        <end position="496"/>
    </location>
</feature>
<evidence type="ECO:0000256" key="2">
    <source>
        <dbReference type="ARBA" id="ARBA00022692"/>
    </source>
</evidence>
<dbReference type="GO" id="GO:0005216">
    <property type="term" value="F:monoatomic ion channel activity"/>
    <property type="evidence" value="ECO:0007669"/>
    <property type="project" value="InterPro"/>
</dbReference>
<keyword evidence="9" id="KW-1185">Reference proteome</keyword>
<evidence type="ECO:0000256" key="3">
    <source>
        <dbReference type="ARBA" id="ARBA00022989"/>
    </source>
</evidence>
<feature type="transmembrane region" description="Helical" evidence="6">
    <location>
        <begin position="551"/>
        <end position="573"/>
    </location>
</feature>
<proteinExistence type="predicted"/>
<name>A0AAD8DN75_MYTSE</name>
<evidence type="ECO:0000313" key="8">
    <source>
        <dbReference type="EMBL" id="KAJ8711256.1"/>
    </source>
</evidence>
<feature type="transmembrane region" description="Helical" evidence="6">
    <location>
        <begin position="678"/>
        <end position="698"/>
    </location>
</feature>
<organism evidence="8 9">
    <name type="scientific">Mythimna separata</name>
    <name type="common">Oriental armyworm</name>
    <name type="synonym">Pseudaletia separata</name>
    <dbReference type="NCBI Taxonomy" id="271217"/>
    <lineage>
        <taxon>Eukaryota</taxon>
        <taxon>Metazoa</taxon>
        <taxon>Ecdysozoa</taxon>
        <taxon>Arthropoda</taxon>
        <taxon>Hexapoda</taxon>
        <taxon>Insecta</taxon>
        <taxon>Pterygota</taxon>
        <taxon>Neoptera</taxon>
        <taxon>Endopterygota</taxon>
        <taxon>Lepidoptera</taxon>
        <taxon>Glossata</taxon>
        <taxon>Ditrysia</taxon>
        <taxon>Noctuoidea</taxon>
        <taxon>Noctuidae</taxon>
        <taxon>Noctuinae</taxon>
        <taxon>Hadenini</taxon>
        <taxon>Mythimna</taxon>
    </lineage>
</organism>
<evidence type="ECO:0000256" key="5">
    <source>
        <dbReference type="SAM" id="MobiDB-lite"/>
    </source>
</evidence>
<feature type="domain" description="Ion transport" evidence="7">
    <location>
        <begin position="430"/>
        <end position="583"/>
    </location>
</feature>
<dbReference type="GO" id="GO:0010008">
    <property type="term" value="C:endosome membrane"/>
    <property type="evidence" value="ECO:0007669"/>
    <property type="project" value="TreeGrafter"/>
</dbReference>
<evidence type="ECO:0000259" key="7">
    <source>
        <dbReference type="Pfam" id="PF00520"/>
    </source>
</evidence>
<dbReference type="GO" id="GO:0005765">
    <property type="term" value="C:lysosomal membrane"/>
    <property type="evidence" value="ECO:0007669"/>
    <property type="project" value="InterPro"/>
</dbReference>
<accession>A0AAD8DN75</accession>
<evidence type="ECO:0000256" key="6">
    <source>
        <dbReference type="SAM" id="Phobius"/>
    </source>
</evidence>
<evidence type="ECO:0000256" key="4">
    <source>
        <dbReference type="ARBA" id="ARBA00023136"/>
    </source>
</evidence>
<feature type="transmembrane region" description="Helical" evidence="6">
    <location>
        <begin position="603"/>
        <end position="624"/>
    </location>
</feature>
<evidence type="ECO:0000256" key="1">
    <source>
        <dbReference type="ARBA" id="ARBA00004141"/>
    </source>
</evidence>
<dbReference type="EMBL" id="JARGEI010000022">
    <property type="protein sequence ID" value="KAJ8711256.1"/>
    <property type="molecule type" value="Genomic_DNA"/>
</dbReference>
<dbReference type="GO" id="GO:0022832">
    <property type="term" value="F:voltage-gated channel activity"/>
    <property type="evidence" value="ECO:0007669"/>
    <property type="project" value="InterPro"/>
</dbReference>
<dbReference type="Pfam" id="PF00520">
    <property type="entry name" value="Ion_trans"/>
    <property type="match status" value="2"/>
</dbReference>
<keyword evidence="2 6" id="KW-0812">Transmembrane</keyword>
<feature type="transmembrane region" description="Helical" evidence="6">
    <location>
        <begin position="227"/>
        <end position="246"/>
    </location>
</feature>
<dbReference type="AlphaFoldDB" id="A0AAD8DN75"/>
<comment type="subcellular location">
    <subcellularLocation>
        <location evidence="1">Membrane</location>
        <topology evidence="1">Multi-pass membrane protein</topology>
    </subcellularLocation>
</comment>
<dbReference type="Proteomes" id="UP001231518">
    <property type="component" value="Chromosome 21"/>
</dbReference>
<dbReference type="FunFam" id="1.10.287.70:FF:000439">
    <property type="entry name" value="Uncharacterized protein"/>
    <property type="match status" value="1"/>
</dbReference>
<feature type="domain" description="Ion transport" evidence="7">
    <location>
        <begin position="127"/>
        <end position="321"/>
    </location>
</feature>
<keyword evidence="4 6" id="KW-0472">Membrane</keyword>
<dbReference type="PANTHER" id="PTHR46474">
    <property type="entry name" value="TWO PORE CALCIUM CHANNEL PROTEIN 1"/>
    <property type="match status" value="1"/>
</dbReference>
<feature type="transmembrane region" description="Helical" evidence="6">
    <location>
        <begin position="258"/>
        <end position="275"/>
    </location>
</feature>
<gene>
    <name evidence="8" type="ORF">PYW07_008498</name>
</gene>
<dbReference type="FunFam" id="1.10.287.70:FF:000062">
    <property type="entry name" value="Two pore calcium channel protein 1"/>
    <property type="match status" value="1"/>
</dbReference>
<sequence length="851" mass="97210">MSKVVSTVTEVYDSIRHQWYKLKSYTRTGTDGAGDSGTLDMGSRSSLHTGLNMSEDEHWEMNYHEAAIYLEEGLNNEKFDSHPSSPEELPAYLRVHNPWYHGLDLLASLVLILLAFTEDPAVPTFELPVWAHGTIELLALTVIGVELHLKLKWIGWGTILKHKRTMIKGITLLIMVLEAVVVLCRQSSHFRVTRALRPIFLVDTRHCGGVRRFIRQILQSLPPIIDMLGLLMFFVATYSLLGYYLFSEHVDNGHFQTISDSFVSMFVLLTTANFPDVMMPSYAKSKWYAVFFILYIITVLYVLMNLMLAVVYETFTRIEREKCRALLLHRRRAARHAFRLLVSRRAPHAVRLRHFAGLMRHYAPHYSGLDVYLMFKQLNQSSSGGLSRSEFANLYEVFALRWAGQQSRAPWYSQSPLEPLGRAAAAAVRWPYFEYLIYALIIGNGVAMVLRVCEAAGDLQDSARLLCASWDTWLFLTLFLLEAALRMMASGLQVYLESGWNVFDLSVTLLALMGAVLLSIAPKLFIVVIFRPLRLMRLYKLKKRYRDVFGTLVLLSPLMSSAGCVMLVMYYFFAIIGMELFAGYDLRNCCVLSISYRDVFGTLVLLSPLMSSAGCVMLVMYYFFAIIGMELFAGYDLRNCCVNTTVEDFYKYSLNSSTALGYYYLNSFENLVTSGVTLFELTVVNNWFILMNAYATVAGQFSRIYFMVFYLFTMVVLTIVVASVLEAFRFRIQYKRSTSKRDEEKLLHEEVHTSWEEAQRLGANGDLADELRPNLPPGVEVTFIGSRPRTKEVLQRRMYQTDIQKWLAEEDENEGVPPSTTITSSEDPLAPPLIHQPDSENNHQVRTGYQL</sequence>
<comment type="caution">
    <text evidence="8">The sequence shown here is derived from an EMBL/GenBank/DDBJ whole genome shotgun (WGS) entry which is preliminary data.</text>
</comment>
<dbReference type="SUPFAM" id="SSF81324">
    <property type="entry name" value="Voltage-gated potassium channels"/>
    <property type="match status" value="2"/>
</dbReference>
<feature type="transmembrane region" description="Helical" evidence="6">
    <location>
        <begin position="287"/>
        <end position="312"/>
    </location>
</feature>
<dbReference type="Gene3D" id="1.20.120.350">
    <property type="entry name" value="Voltage-gated potassium channels. Chain C"/>
    <property type="match status" value="1"/>
</dbReference>
<dbReference type="InterPro" id="IPR005821">
    <property type="entry name" value="Ion_trans_dom"/>
</dbReference>
<feature type="transmembrane region" description="Helical" evidence="6">
    <location>
        <begin position="704"/>
        <end position="728"/>
    </location>
</feature>
<dbReference type="Gene3D" id="1.10.287.70">
    <property type="match status" value="2"/>
</dbReference>
<keyword evidence="3 6" id="KW-1133">Transmembrane helix</keyword>
<feature type="region of interest" description="Disordered" evidence="5">
    <location>
        <begin position="809"/>
        <end position="851"/>
    </location>
</feature>
<evidence type="ECO:0000313" key="9">
    <source>
        <dbReference type="Proteomes" id="UP001231518"/>
    </source>
</evidence>
<protein>
    <recommendedName>
        <fullName evidence="7">Ion transport domain-containing protein</fullName>
    </recommendedName>
</protein>
<dbReference type="InterPro" id="IPR027359">
    <property type="entry name" value="Volt_channel_dom_sf"/>
</dbReference>
<dbReference type="PANTHER" id="PTHR46474:SF1">
    <property type="entry name" value="TWO PORE CHANNEL PROTEIN 1"/>
    <property type="match status" value="1"/>
</dbReference>
<feature type="transmembrane region" description="Helical" evidence="6">
    <location>
        <begin position="508"/>
        <end position="530"/>
    </location>
</feature>
<dbReference type="InterPro" id="IPR028801">
    <property type="entry name" value="TPC1_animal"/>
</dbReference>
<reference evidence="8" key="1">
    <citation type="submission" date="2023-03" db="EMBL/GenBank/DDBJ databases">
        <title>Chromosome-level genomes of two armyworms, Mythimna separata and Mythimna loreyi, provide insights into the biosynthesis and reception of sex pheromones.</title>
        <authorList>
            <person name="Zhao H."/>
        </authorList>
    </citation>
    <scope>NUCLEOTIDE SEQUENCE</scope>
    <source>
        <strain evidence="8">BeijingLab</strain>
        <tissue evidence="8">Pupa</tissue>
    </source>
</reference>